<feature type="domain" description="Tf2-1-like SH3-like" evidence="2">
    <location>
        <begin position="17"/>
        <end position="80"/>
    </location>
</feature>
<dbReference type="PANTHER" id="PTHR46148:SF52">
    <property type="entry name" value="OS04G0603800 PROTEIN"/>
    <property type="match status" value="1"/>
</dbReference>
<dbReference type="Pfam" id="PF24626">
    <property type="entry name" value="SH3_Tf2-1"/>
    <property type="match status" value="1"/>
</dbReference>
<protein>
    <submittedName>
        <fullName evidence="3">Chromo domain-containing protein/gag-asp_proteas domain-containing protein</fullName>
    </submittedName>
</protein>
<organism evidence="3 4">
    <name type="scientific">Cucumis melo var. makuwa</name>
    <name type="common">Oriental melon</name>
    <dbReference type="NCBI Taxonomy" id="1194695"/>
    <lineage>
        <taxon>Eukaryota</taxon>
        <taxon>Viridiplantae</taxon>
        <taxon>Streptophyta</taxon>
        <taxon>Embryophyta</taxon>
        <taxon>Tracheophyta</taxon>
        <taxon>Spermatophyta</taxon>
        <taxon>Magnoliopsida</taxon>
        <taxon>eudicotyledons</taxon>
        <taxon>Gunneridae</taxon>
        <taxon>Pentapetalae</taxon>
        <taxon>rosids</taxon>
        <taxon>fabids</taxon>
        <taxon>Cucurbitales</taxon>
        <taxon>Cucurbitaceae</taxon>
        <taxon>Benincaseae</taxon>
        <taxon>Cucumis</taxon>
    </lineage>
</organism>
<feature type="region of interest" description="Disordered" evidence="1">
    <location>
        <begin position="141"/>
        <end position="160"/>
    </location>
</feature>
<sequence length="238" mass="27544">MKKWVDKRRRSKEYKAGEKVLVRLLPNQFKYLRTVHKGLVQRYEGPFSILERVGKAAYRLELPSKLKSHNVFHVSMLKPFPEDIGDLSVTETTNAPRGVVTKFDKKIKEILAERKIRKRGVPHYIEYLIVWEEATITDDKLDDERDTSTPNKRYGKSCPCPKPLQTHLEASKPFHDSQEGYYVSHDKEEISQVYERGNQLGNPRCLKRAKEFEVRTLTSKLGAKDAYLTGTEIGDAHL</sequence>
<comment type="caution">
    <text evidence="3">The sequence shown here is derived from an EMBL/GenBank/DDBJ whole genome shotgun (WGS) entry which is preliminary data.</text>
</comment>
<accession>A0A5D3C2N1</accession>
<reference evidence="3 4" key="1">
    <citation type="submission" date="2019-08" db="EMBL/GenBank/DDBJ databases">
        <title>Draft genome sequences of two oriental melons (Cucumis melo L. var makuwa).</title>
        <authorList>
            <person name="Kwon S.-Y."/>
        </authorList>
    </citation>
    <scope>NUCLEOTIDE SEQUENCE [LARGE SCALE GENOMIC DNA]</scope>
    <source>
        <strain evidence="4">cv. Chang Bougi</strain>
        <tissue evidence="3">Leaf</tissue>
    </source>
</reference>
<proteinExistence type="predicted"/>
<evidence type="ECO:0000313" key="3">
    <source>
        <dbReference type="EMBL" id="TYK05452.1"/>
    </source>
</evidence>
<dbReference type="InterPro" id="IPR056924">
    <property type="entry name" value="SH3_Tf2-1"/>
</dbReference>
<gene>
    <name evidence="3" type="ORF">E5676_scaffold83G001550</name>
</gene>
<dbReference type="EMBL" id="SSTD01013865">
    <property type="protein sequence ID" value="TYK05452.1"/>
    <property type="molecule type" value="Genomic_DNA"/>
</dbReference>
<dbReference type="PANTHER" id="PTHR46148">
    <property type="entry name" value="CHROMO DOMAIN-CONTAINING PROTEIN"/>
    <property type="match status" value="1"/>
</dbReference>
<evidence type="ECO:0000313" key="4">
    <source>
        <dbReference type="Proteomes" id="UP000321947"/>
    </source>
</evidence>
<dbReference type="AlphaFoldDB" id="A0A5D3C2N1"/>
<dbReference type="Proteomes" id="UP000321947">
    <property type="component" value="Unassembled WGS sequence"/>
</dbReference>
<name>A0A5D3C2N1_CUCMM</name>
<evidence type="ECO:0000259" key="2">
    <source>
        <dbReference type="Pfam" id="PF24626"/>
    </source>
</evidence>
<evidence type="ECO:0000256" key="1">
    <source>
        <dbReference type="SAM" id="MobiDB-lite"/>
    </source>
</evidence>